<evidence type="ECO:0000313" key="1">
    <source>
        <dbReference type="EMBL" id="GBC60349.1"/>
    </source>
</evidence>
<sequence length="64" mass="7280">MHTIKINRKNNNLELVSKLMNSVAAKYNCTVKYNRNDGGLCFTGDDAFKPLIAEDTMRLFAKNQ</sequence>
<evidence type="ECO:0000313" key="2">
    <source>
        <dbReference type="Proteomes" id="UP000288096"/>
    </source>
</evidence>
<name>A0A401FTQ6_9BACT</name>
<dbReference type="EMBL" id="BEXT01000001">
    <property type="protein sequence ID" value="GBC60349.1"/>
    <property type="molecule type" value="Genomic_DNA"/>
</dbReference>
<dbReference type="RefSeq" id="WP_124327779.1">
    <property type="nucleotide sequence ID" value="NZ_BEXT01000001.1"/>
</dbReference>
<dbReference type="OrthoDB" id="5422504at2"/>
<keyword evidence="2" id="KW-1185">Reference proteome</keyword>
<proteinExistence type="predicted"/>
<dbReference type="Proteomes" id="UP000288096">
    <property type="component" value="Unassembled WGS sequence"/>
</dbReference>
<organism evidence="1 2">
    <name type="scientific">Desulfonema ishimotonii</name>
    <dbReference type="NCBI Taxonomy" id="45657"/>
    <lineage>
        <taxon>Bacteria</taxon>
        <taxon>Pseudomonadati</taxon>
        <taxon>Thermodesulfobacteriota</taxon>
        <taxon>Desulfobacteria</taxon>
        <taxon>Desulfobacterales</taxon>
        <taxon>Desulfococcaceae</taxon>
        <taxon>Desulfonema</taxon>
    </lineage>
</organism>
<protein>
    <submittedName>
        <fullName evidence="1">Uncharacterized protein</fullName>
    </submittedName>
</protein>
<dbReference type="AlphaFoldDB" id="A0A401FTQ6"/>
<reference evidence="2" key="1">
    <citation type="submission" date="2017-11" db="EMBL/GenBank/DDBJ databases">
        <authorList>
            <person name="Watanabe M."/>
            <person name="Kojima H."/>
        </authorList>
    </citation>
    <scope>NUCLEOTIDE SEQUENCE [LARGE SCALE GENOMIC DNA]</scope>
    <source>
        <strain evidence="2">Tokyo 01</strain>
    </source>
</reference>
<reference evidence="2" key="2">
    <citation type="submission" date="2019-01" db="EMBL/GenBank/DDBJ databases">
        <title>Genome sequence of Desulfonema ishimotonii strain Tokyo 01.</title>
        <authorList>
            <person name="Fukui M."/>
        </authorList>
    </citation>
    <scope>NUCLEOTIDE SEQUENCE [LARGE SCALE GENOMIC DNA]</scope>
    <source>
        <strain evidence="2">Tokyo 01</strain>
    </source>
</reference>
<gene>
    <name evidence="1" type="ORF">DENIS_1300</name>
</gene>
<accession>A0A401FTQ6</accession>
<comment type="caution">
    <text evidence="1">The sequence shown here is derived from an EMBL/GenBank/DDBJ whole genome shotgun (WGS) entry which is preliminary data.</text>
</comment>